<evidence type="ECO:0000256" key="3">
    <source>
        <dbReference type="ARBA" id="ARBA00011738"/>
    </source>
</evidence>
<evidence type="ECO:0000256" key="2">
    <source>
        <dbReference type="ARBA" id="ARBA00006153"/>
    </source>
</evidence>
<dbReference type="PIRSF" id="PIRSF001235">
    <property type="entry name" value="Amidase_carbamoylase"/>
    <property type="match status" value="1"/>
</dbReference>
<evidence type="ECO:0000313" key="11">
    <source>
        <dbReference type="Proteomes" id="UP000597444"/>
    </source>
</evidence>
<dbReference type="PANTHER" id="PTHR32494:SF19">
    <property type="entry name" value="ALLANTOATE DEIMINASE-RELATED"/>
    <property type="match status" value="1"/>
</dbReference>
<keyword evidence="11" id="KW-1185">Reference proteome</keyword>
<dbReference type="PANTHER" id="PTHR32494">
    <property type="entry name" value="ALLANTOATE DEIMINASE-RELATED"/>
    <property type="match status" value="1"/>
</dbReference>
<feature type="binding site" evidence="7">
    <location>
        <position position="194"/>
    </location>
    <ligand>
        <name>Zn(2+)</name>
        <dbReference type="ChEBI" id="CHEBI:29105"/>
        <label>1</label>
    </ligand>
</feature>
<dbReference type="GO" id="GO:0046872">
    <property type="term" value="F:metal ion binding"/>
    <property type="evidence" value="ECO:0007669"/>
    <property type="project" value="UniProtKB-KW"/>
</dbReference>
<protein>
    <submittedName>
        <fullName evidence="10">Zn-dependent hydrolase</fullName>
    </submittedName>
</protein>
<feature type="binding site" evidence="7">
    <location>
        <position position="128"/>
    </location>
    <ligand>
        <name>Zn(2+)</name>
        <dbReference type="ChEBI" id="CHEBI:29105"/>
        <label>2</label>
    </ligand>
</feature>
<dbReference type="InterPro" id="IPR036264">
    <property type="entry name" value="Bact_exopeptidase_dim_dom"/>
</dbReference>
<keyword evidence="5 10" id="KW-0378">Hydrolase</keyword>
<dbReference type="Proteomes" id="UP000597444">
    <property type="component" value="Unassembled WGS sequence"/>
</dbReference>
<comment type="cofactor">
    <cofactor evidence="1">
        <name>Mn(2+)</name>
        <dbReference type="ChEBI" id="CHEBI:29035"/>
    </cofactor>
</comment>
<comment type="similarity">
    <text evidence="2">Belongs to the peptidase M20 family.</text>
</comment>
<feature type="binding site" evidence="7">
    <location>
        <position position="82"/>
    </location>
    <ligand>
        <name>Zn(2+)</name>
        <dbReference type="ChEBI" id="CHEBI:29105"/>
        <label>1</label>
    </ligand>
</feature>
<dbReference type="InterPro" id="IPR010158">
    <property type="entry name" value="Amidase_Cbmase"/>
</dbReference>
<dbReference type="Pfam" id="PF01546">
    <property type="entry name" value="Peptidase_M20"/>
    <property type="match status" value="1"/>
</dbReference>
<comment type="subunit">
    <text evidence="3">Homodimer.</text>
</comment>
<evidence type="ECO:0000256" key="4">
    <source>
        <dbReference type="ARBA" id="ARBA00022723"/>
    </source>
</evidence>
<feature type="binding site" evidence="7">
    <location>
        <position position="93"/>
    </location>
    <ligand>
        <name>Zn(2+)</name>
        <dbReference type="ChEBI" id="CHEBI:29105"/>
        <label>1</label>
    </ligand>
</feature>
<keyword evidence="4 7" id="KW-0479">Metal-binding</keyword>
<dbReference type="InterPro" id="IPR011650">
    <property type="entry name" value="Peptidase_M20_dimer"/>
</dbReference>
<evidence type="ECO:0000256" key="6">
    <source>
        <dbReference type="ARBA" id="ARBA00023211"/>
    </source>
</evidence>
<evidence type="ECO:0000256" key="7">
    <source>
        <dbReference type="PIRSR" id="PIRSR001235-1"/>
    </source>
</evidence>
<evidence type="ECO:0000256" key="1">
    <source>
        <dbReference type="ARBA" id="ARBA00001936"/>
    </source>
</evidence>
<gene>
    <name evidence="10" type="ORF">KSF_067040</name>
</gene>
<evidence type="ECO:0000256" key="8">
    <source>
        <dbReference type="PIRSR" id="PIRSR001235-2"/>
    </source>
</evidence>
<comment type="caution">
    <text evidence="10">The sequence shown here is derived from an EMBL/GenBank/DDBJ whole genome shotgun (WGS) entry which is preliminary data.</text>
</comment>
<dbReference type="AlphaFoldDB" id="A0A8J3ILD9"/>
<dbReference type="SUPFAM" id="SSF53187">
    <property type="entry name" value="Zn-dependent exopeptidases"/>
    <property type="match status" value="1"/>
</dbReference>
<name>A0A8J3ILD9_9CHLR</name>
<dbReference type="RefSeq" id="WP_220207262.1">
    <property type="nucleotide sequence ID" value="NZ_BNJK01000001.1"/>
</dbReference>
<feature type="domain" description="Peptidase M20 dimerisation" evidence="9">
    <location>
        <begin position="216"/>
        <end position="314"/>
    </location>
</feature>
<keyword evidence="7" id="KW-0862">Zinc</keyword>
<dbReference type="Pfam" id="PF07687">
    <property type="entry name" value="M20_dimer"/>
    <property type="match status" value="1"/>
</dbReference>
<dbReference type="GO" id="GO:0016813">
    <property type="term" value="F:hydrolase activity, acting on carbon-nitrogen (but not peptide) bonds, in linear amidines"/>
    <property type="evidence" value="ECO:0007669"/>
    <property type="project" value="InterPro"/>
</dbReference>
<dbReference type="SUPFAM" id="SSF55031">
    <property type="entry name" value="Bacterial exopeptidase dimerisation domain"/>
    <property type="match status" value="1"/>
</dbReference>
<comment type="cofactor">
    <cofactor evidence="7">
        <name>Zn(2+)</name>
        <dbReference type="ChEBI" id="CHEBI:29105"/>
    </cofactor>
    <text evidence="7">Binds 2 Zn(2+) ions per subunit.</text>
</comment>
<accession>A0A8J3ILD9</accession>
<evidence type="ECO:0000313" key="10">
    <source>
        <dbReference type="EMBL" id="GHO96656.1"/>
    </source>
</evidence>
<feature type="binding site" evidence="7">
    <location>
        <position position="93"/>
    </location>
    <ligand>
        <name>Zn(2+)</name>
        <dbReference type="ChEBI" id="CHEBI:29105"/>
        <label>2</label>
    </ligand>
</feature>
<dbReference type="Gene3D" id="3.40.630.10">
    <property type="entry name" value="Zn peptidases"/>
    <property type="match status" value="1"/>
</dbReference>
<proteinExistence type="inferred from homology"/>
<feature type="binding site" evidence="8">
    <location>
        <position position="219"/>
    </location>
    <ligand>
        <name>allantoate</name>
        <dbReference type="ChEBI" id="CHEBI:17536"/>
    </ligand>
</feature>
<dbReference type="NCBIfam" id="TIGR01879">
    <property type="entry name" value="hydantase"/>
    <property type="match status" value="1"/>
</dbReference>
<dbReference type="InterPro" id="IPR002933">
    <property type="entry name" value="Peptidase_M20"/>
</dbReference>
<dbReference type="NCBIfam" id="NF006775">
    <property type="entry name" value="PRK09290.2-5"/>
    <property type="match status" value="1"/>
</dbReference>
<dbReference type="EMBL" id="BNJK01000001">
    <property type="protein sequence ID" value="GHO96656.1"/>
    <property type="molecule type" value="Genomic_DNA"/>
</dbReference>
<evidence type="ECO:0000259" key="9">
    <source>
        <dbReference type="Pfam" id="PF07687"/>
    </source>
</evidence>
<evidence type="ECO:0000256" key="5">
    <source>
        <dbReference type="ARBA" id="ARBA00022801"/>
    </source>
</evidence>
<feature type="binding site" evidence="8">
    <location>
        <position position="278"/>
    </location>
    <ligand>
        <name>allantoate</name>
        <dbReference type="ChEBI" id="CHEBI:17536"/>
    </ligand>
</feature>
<feature type="binding site" evidence="8">
    <location>
        <position position="291"/>
    </location>
    <ligand>
        <name>allantoate</name>
        <dbReference type="ChEBI" id="CHEBI:17536"/>
    </ligand>
</feature>
<feature type="binding site" evidence="7">
    <location>
        <position position="385"/>
    </location>
    <ligand>
        <name>Zn(2+)</name>
        <dbReference type="ChEBI" id="CHEBI:29105"/>
        <label>2</label>
    </ligand>
</feature>
<organism evidence="10 11">
    <name type="scientific">Reticulibacter mediterranei</name>
    <dbReference type="NCBI Taxonomy" id="2778369"/>
    <lineage>
        <taxon>Bacteria</taxon>
        <taxon>Bacillati</taxon>
        <taxon>Chloroflexota</taxon>
        <taxon>Ktedonobacteria</taxon>
        <taxon>Ktedonobacterales</taxon>
        <taxon>Reticulibacteraceae</taxon>
        <taxon>Reticulibacter</taxon>
    </lineage>
</organism>
<keyword evidence="6" id="KW-0464">Manganese</keyword>
<dbReference type="Gene3D" id="3.30.70.360">
    <property type="match status" value="1"/>
</dbReference>
<dbReference type="CDD" id="cd03884">
    <property type="entry name" value="M20_bAS"/>
    <property type="match status" value="1"/>
</dbReference>
<reference evidence="10" key="1">
    <citation type="submission" date="2020-10" db="EMBL/GenBank/DDBJ databases">
        <title>Taxonomic study of unclassified bacteria belonging to the class Ktedonobacteria.</title>
        <authorList>
            <person name="Yabe S."/>
            <person name="Wang C.M."/>
            <person name="Zheng Y."/>
            <person name="Sakai Y."/>
            <person name="Cavaletti L."/>
            <person name="Monciardini P."/>
            <person name="Donadio S."/>
        </authorList>
    </citation>
    <scope>NUCLEOTIDE SEQUENCE</scope>
    <source>
        <strain evidence="10">ID150040</strain>
    </source>
</reference>
<sequence length="411" mass="44860">MESTITAAQTIMERCEILSHYSEEPDRLTRRFASPALSQTKEAVAGWMQAAGMSVQYDAIGNLIGRYEAEVPGAKTFLLGSHLDTVRDAGKYDGPLGVLTALACVERLHQQQRRLSFALEVLAFADEEGLRYHTAYLGSKAMTGTFPPRLLSFIDADGISMREAIRTSGGTPDPQLLQTPHWQPDELIGYCEVHIEQGPTLEAHNLPVGIVSAISGQNRFSIDFVGQAGHAGTVPMELRRDALSVAAVFILTVETLARGTPGLVATIGQLSVQPGASNVIPGQVTLSLDVRHQDDTIREQACQRIYEQAKALSEQRNIRLHWQELQEDASIACNPHLIQLLERAIQEEGYPLHILPSGAGHDGVILSKLTPVAMLFIRCRGGISHHPAESVKVEDVAIAMRVVERFLSLLA</sequence>